<dbReference type="EMBL" id="JADEWB010000114">
    <property type="protein sequence ID" value="MBE9237737.1"/>
    <property type="molecule type" value="Genomic_DNA"/>
</dbReference>
<dbReference type="Proteomes" id="UP000606776">
    <property type="component" value="Unassembled WGS sequence"/>
</dbReference>
<gene>
    <name evidence="1" type="ORF">IQ227_17300</name>
</gene>
<keyword evidence="2" id="KW-1185">Reference proteome</keyword>
<name>A0ABR9VJ92_9CYAN</name>
<reference evidence="1 2" key="1">
    <citation type="submission" date="2020-10" db="EMBL/GenBank/DDBJ databases">
        <authorList>
            <person name="Castelo-Branco R."/>
            <person name="Eusebio N."/>
            <person name="Adriana R."/>
            <person name="Vieira A."/>
            <person name="Brugerolle De Fraissinette N."/>
            <person name="Rezende De Castro R."/>
            <person name="Schneider M.P."/>
            <person name="Vasconcelos V."/>
            <person name="Leao P.N."/>
        </authorList>
    </citation>
    <scope>NUCLEOTIDE SEQUENCE [LARGE SCALE GENOMIC DNA]</scope>
    <source>
        <strain evidence="1 2">LEGE 00250</strain>
    </source>
</reference>
<accession>A0ABR9VJ92</accession>
<organism evidence="1 2">
    <name type="scientific">Sphaerospermopsis aphanizomenoides LEGE 00250</name>
    <dbReference type="NCBI Taxonomy" id="2777972"/>
    <lineage>
        <taxon>Bacteria</taxon>
        <taxon>Bacillati</taxon>
        <taxon>Cyanobacteriota</taxon>
        <taxon>Cyanophyceae</taxon>
        <taxon>Nostocales</taxon>
        <taxon>Aphanizomenonaceae</taxon>
        <taxon>Sphaerospermopsis</taxon>
        <taxon>Sphaerospermopsis aphanizomenoides</taxon>
    </lineage>
</organism>
<sequence>MIVKKFEISDSVAEFLRSDYFNKIPRVDDKEVEFAKYLGIDIKNYPKGVAYIVIQNYIDLVFDNFDDRFPTEKQINFLSQFGIDVSYEKRFVVDAVIESTMTILNLNTIETENLKHGSKVFHINNPEKILIISSISEDGIVYFKGGNGQKAYARNLKTIKE</sequence>
<comment type="caution">
    <text evidence="1">The sequence shown here is derived from an EMBL/GenBank/DDBJ whole genome shotgun (WGS) entry which is preliminary data.</text>
</comment>
<evidence type="ECO:0000313" key="1">
    <source>
        <dbReference type="EMBL" id="MBE9237737.1"/>
    </source>
</evidence>
<protein>
    <submittedName>
        <fullName evidence="1">Uncharacterized protein</fullName>
    </submittedName>
</protein>
<proteinExistence type="predicted"/>
<dbReference type="RefSeq" id="WP_187040671.1">
    <property type="nucleotide sequence ID" value="NZ_JADEWB010000114.1"/>
</dbReference>
<evidence type="ECO:0000313" key="2">
    <source>
        <dbReference type="Proteomes" id="UP000606776"/>
    </source>
</evidence>